<evidence type="ECO:0000259" key="3">
    <source>
        <dbReference type="PROSITE" id="PS50004"/>
    </source>
</evidence>
<proteinExistence type="evidence at transcript level"/>
<dbReference type="InterPro" id="IPR035892">
    <property type="entry name" value="C2_domain_sf"/>
</dbReference>
<dbReference type="InterPro" id="IPR000008">
    <property type="entry name" value="C2_dom"/>
</dbReference>
<dbReference type="PANTHER" id="PTHR13076:SF9">
    <property type="entry name" value="COILED-COIL AND C2 DOMAIN-CONTAINING PROTEIN 1-LIKE"/>
    <property type="match status" value="1"/>
</dbReference>
<protein>
    <submittedName>
        <fullName evidence="4">Coiled-coil and C2 domain-containing protein 1A-like</fullName>
    </submittedName>
</protein>
<dbReference type="Pfam" id="PF21528">
    <property type="entry name" value="CC2D1A-B_DM14"/>
    <property type="match status" value="4"/>
</dbReference>
<name>A0A6F9D8L6_9ASCI</name>
<evidence type="ECO:0000256" key="2">
    <source>
        <dbReference type="SAM" id="MobiDB-lite"/>
    </source>
</evidence>
<organism evidence="4">
    <name type="scientific">Phallusia mammillata</name>
    <dbReference type="NCBI Taxonomy" id="59560"/>
    <lineage>
        <taxon>Eukaryota</taxon>
        <taxon>Metazoa</taxon>
        <taxon>Chordata</taxon>
        <taxon>Tunicata</taxon>
        <taxon>Ascidiacea</taxon>
        <taxon>Phlebobranchia</taxon>
        <taxon>Ascidiidae</taxon>
        <taxon>Phallusia</taxon>
    </lineage>
</organism>
<dbReference type="PROSITE" id="PS50004">
    <property type="entry name" value="C2"/>
    <property type="match status" value="1"/>
</dbReference>
<feature type="compositionally biased region" description="Polar residues" evidence="2">
    <location>
        <begin position="323"/>
        <end position="336"/>
    </location>
</feature>
<dbReference type="InterPro" id="IPR006608">
    <property type="entry name" value="CC2D1A/B_DM14"/>
</dbReference>
<feature type="region of interest" description="Disordered" evidence="2">
    <location>
        <begin position="537"/>
        <end position="575"/>
    </location>
</feature>
<feature type="region of interest" description="Disordered" evidence="2">
    <location>
        <begin position="70"/>
        <end position="132"/>
    </location>
</feature>
<feature type="region of interest" description="Disordered" evidence="2">
    <location>
        <begin position="177"/>
        <end position="233"/>
    </location>
</feature>
<dbReference type="PANTHER" id="PTHR13076">
    <property type="entry name" value="COILED-COIL AND C2 DOMAIN-CONTAINING PROTEIN 1-LIKE"/>
    <property type="match status" value="1"/>
</dbReference>
<dbReference type="SUPFAM" id="SSF49562">
    <property type="entry name" value="C2 domain (Calcium/lipid-binding domain, CaLB)"/>
    <property type="match status" value="1"/>
</dbReference>
<dbReference type="AlphaFoldDB" id="A0A6F9D8L6"/>
<feature type="region of interest" description="Disordered" evidence="2">
    <location>
        <begin position="351"/>
        <end position="482"/>
    </location>
</feature>
<feature type="domain" description="C2" evidence="3">
    <location>
        <begin position="630"/>
        <end position="768"/>
    </location>
</feature>
<dbReference type="EMBL" id="LR783617">
    <property type="protein sequence ID" value="CAB3228095.1"/>
    <property type="molecule type" value="mRNA"/>
</dbReference>
<sequence length="947" mass="105007">MPKGKERPPPKKGRKNVLNMMGYDEGVESDDDDMEAQLAALLGEGGSTTAKKKPAPKLLDWSIIDAQVASSMRDVDEEDDDEVTEEDENELMSELTDLVGDDEPALLQPAQARGRSRSPSPQPQAGSSTVELLTSRKTMYQTAVKTAQKDGQTSKVRRLQRGIKTIDDLLKLAKKGKPISEDDIPPMVAGAVNPPTSTPAVVETEPIKPKDPPPSIAPKPVVKKAPTKVQQAEADPKILQILERRKQEYKVAALQAKRDGDKTAALGYFKVIKQFDAAIQNANEGQTVDISKMPTSLKDKPVINAQPPQPVVQPVSQLKNEDPAQTQEPEVQQPNVPTVPKTALEALEQRMQKYQSSAADATKEGNGGKARRMGRIVKQYQTAIRSHKAGKPVNFDELPVPPGFPPIPGVKETQQENLLQKAESLIQQNVEEEEPGPSKPAPNQLPVPVAAGRSKSPQSQKGSKSPSPTPTKGAPKTPYDQQVAFLQNRQAAFKRAALEAKKKGDKATALEYLRQMKGFDEMIQAAKSGLKVDITNVPQPPVEHSRSSHGDEGFEVIESHEISKSTRKSTPEEDDELYSKLSKMLQKQVEKARAFAQQMTHTGDVAGAERCDRLAGTSQADYDYVRSCRRHGDPPPHFYYEDKSFNTVKIIPDLGSNEMELELVQCMDLNTGGKEAKIFIEWEFPFPHDNPCKGKSEEGQGTKNLKFNEHFRVPFIRKLKASHRAVKNKSLKLEVFQKGGFLRSDKSFGSVTVKLAPLEAHCEIHAVEEIKDGRNTVGKIEAYIRLRTPLLGSDVSTTKEKWLHIEHRKRHHSPPASTSKSSSKQISPKPSGSSRKPVVNISSMEVLRLDMKIVDTKMGKFKQRGERTPTDLQREMIALKKKHDETKKFLEEGAQHARKEYAMCLAAQYQHLGAEAQSYARQGKKEQAKLALTKKSFVQKELEKYNT</sequence>
<reference evidence="4" key="1">
    <citation type="submission" date="2020-04" db="EMBL/GenBank/DDBJ databases">
        <authorList>
            <person name="Neveu A P."/>
        </authorList>
    </citation>
    <scope>NUCLEOTIDE SEQUENCE</scope>
    <source>
        <tissue evidence="4">Whole embryo</tissue>
    </source>
</reference>
<dbReference type="GO" id="GO:0001227">
    <property type="term" value="F:DNA-binding transcription repressor activity, RNA polymerase II-specific"/>
    <property type="evidence" value="ECO:0007669"/>
    <property type="project" value="InterPro"/>
</dbReference>
<feature type="region of interest" description="Disordered" evidence="2">
    <location>
        <begin position="291"/>
        <end position="338"/>
    </location>
</feature>
<feature type="compositionally biased region" description="Acidic residues" evidence="2">
    <location>
        <begin position="75"/>
        <end position="91"/>
    </location>
</feature>
<evidence type="ECO:0000313" key="4">
    <source>
        <dbReference type="EMBL" id="CAB3228095.1"/>
    </source>
</evidence>
<feature type="compositionally biased region" description="Pro residues" evidence="2">
    <location>
        <begin position="399"/>
        <end position="408"/>
    </location>
</feature>
<feature type="compositionally biased region" description="Low complexity" evidence="2">
    <location>
        <begin position="814"/>
        <end position="834"/>
    </location>
</feature>
<dbReference type="InterPro" id="IPR039725">
    <property type="entry name" value="CC2D1A/B"/>
</dbReference>
<comment type="similarity">
    <text evidence="1">Belongs to the CC2D1 family.</text>
</comment>
<feature type="compositionally biased region" description="Basic and acidic residues" evidence="2">
    <location>
        <begin position="543"/>
        <end position="564"/>
    </location>
</feature>
<dbReference type="SMART" id="SM00685">
    <property type="entry name" value="DM14"/>
    <property type="match status" value="4"/>
</dbReference>
<feature type="compositionally biased region" description="Polar residues" evidence="2">
    <location>
        <begin position="117"/>
        <end position="132"/>
    </location>
</feature>
<feature type="region of interest" description="Disordered" evidence="2">
    <location>
        <begin position="804"/>
        <end position="840"/>
    </location>
</feature>
<accession>A0A6F9D8L6</accession>
<gene>
    <name evidence="4" type="primary">Cc2d1a</name>
</gene>
<evidence type="ECO:0000256" key="1">
    <source>
        <dbReference type="ARBA" id="ARBA00010672"/>
    </source>
</evidence>
<feature type="compositionally biased region" description="Low complexity" evidence="2">
    <location>
        <begin position="454"/>
        <end position="478"/>
    </location>
</feature>